<dbReference type="EMBL" id="JAERRJ010000010">
    <property type="protein sequence ID" value="MBL1077880.1"/>
    <property type="molecule type" value="Genomic_DNA"/>
</dbReference>
<evidence type="ECO:0000313" key="2">
    <source>
        <dbReference type="EMBL" id="MBL1077880.1"/>
    </source>
</evidence>
<feature type="compositionally biased region" description="Basic residues" evidence="1">
    <location>
        <begin position="50"/>
        <end position="63"/>
    </location>
</feature>
<comment type="caution">
    <text evidence="2">The sequence shown here is derived from an EMBL/GenBank/DDBJ whole genome shotgun (WGS) entry which is preliminary data.</text>
</comment>
<evidence type="ECO:0000256" key="1">
    <source>
        <dbReference type="SAM" id="MobiDB-lite"/>
    </source>
</evidence>
<keyword evidence="3" id="KW-1185">Reference proteome</keyword>
<gene>
    <name evidence="2" type="ORF">JK358_26090</name>
</gene>
<evidence type="ECO:0000313" key="3">
    <source>
        <dbReference type="Proteomes" id="UP000602198"/>
    </source>
</evidence>
<feature type="region of interest" description="Disordered" evidence="1">
    <location>
        <begin position="1"/>
        <end position="63"/>
    </location>
</feature>
<organism evidence="2 3">
    <name type="scientific">Nocardia acididurans</name>
    <dbReference type="NCBI Taxonomy" id="2802282"/>
    <lineage>
        <taxon>Bacteria</taxon>
        <taxon>Bacillati</taxon>
        <taxon>Actinomycetota</taxon>
        <taxon>Actinomycetes</taxon>
        <taxon>Mycobacteriales</taxon>
        <taxon>Nocardiaceae</taxon>
        <taxon>Nocardia</taxon>
    </lineage>
</organism>
<dbReference type="RefSeq" id="WP_201951972.1">
    <property type="nucleotide sequence ID" value="NZ_JAERRJ010000010.1"/>
</dbReference>
<proteinExistence type="predicted"/>
<feature type="compositionally biased region" description="Low complexity" evidence="1">
    <location>
        <begin position="10"/>
        <end position="26"/>
    </location>
</feature>
<dbReference type="Proteomes" id="UP000602198">
    <property type="component" value="Unassembled WGS sequence"/>
</dbReference>
<reference evidence="2 3" key="1">
    <citation type="submission" date="2021-01" db="EMBL/GenBank/DDBJ databases">
        <title>WGS of actinomycetes isolated from Thailand.</title>
        <authorList>
            <person name="Thawai C."/>
        </authorList>
    </citation>
    <scope>NUCLEOTIDE SEQUENCE [LARGE SCALE GENOMIC DNA]</scope>
    <source>
        <strain evidence="2 3">LPG 2</strain>
    </source>
</reference>
<accession>A0ABS1MCW3</accession>
<protein>
    <submittedName>
        <fullName evidence="2">Uncharacterized protein</fullName>
    </submittedName>
</protein>
<sequence length="63" mass="6993">MKTAARGDRVPAAAADAAATTAERPGLTAWRQRHELRRSNAAQPIPSARGYRRATKHRKRDQD</sequence>
<name>A0ABS1MCW3_9NOCA</name>